<reference evidence="1 2" key="1">
    <citation type="submission" date="2005-09" db="EMBL/GenBank/DDBJ databases">
        <authorList>
            <person name="Mural R.J."/>
            <person name="Li P.W."/>
            <person name="Adams M.D."/>
            <person name="Amanatides P.G."/>
            <person name="Baden-Tillson H."/>
            <person name="Barnstead M."/>
            <person name="Chin S.H."/>
            <person name="Dew I."/>
            <person name="Evans C.A."/>
            <person name="Ferriera S."/>
            <person name="Flanigan M."/>
            <person name="Fosler C."/>
            <person name="Glodek A."/>
            <person name="Gu Z."/>
            <person name="Holt R.A."/>
            <person name="Jennings D."/>
            <person name="Kraft C.L."/>
            <person name="Lu F."/>
            <person name="Nguyen T."/>
            <person name="Nusskern D.R."/>
            <person name="Pfannkoch C.M."/>
            <person name="Sitter C."/>
            <person name="Sutton G.G."/>
            <person name="Venter J.C."/>
            <person name="Wang Z."/>
            <person name="Woodage T."/>
            <person name="Zheng X.H."/>
            <person name="Zhong F."/>
        </authorList>
    </citation>
    <scope>NUCLEOTIDE SEQUENCE [LARGE SCALE GENOMIC DNA]</scope>
    <source>
        <strain>BN</strain>
        <strain evidence="2">Sprague-Dawley</strain>
    </source>
</reference>
<name>A6J5J4_RAT</name>
<sequence length="43" mass="5211">MLPLDWEELLPLWLYRIVFLTCSSWAFEMCKSKLCCILWISKT</sequence>
<proteinExistence type="predicted"/>
<dbReference type="EMBL" id="CH473976">
    <property type="protein sequence ID" value="EDM00947.1"/>
    <property type="molecule type" value="Genomic_DNA"/>
</dbReference>
<accession>A6J5J4</accession>
<gene>
    <name evidence="1" type="ORF">rCG_62820</name>
</gene>
<evidence type="ECO:0000313" key="1">
    <source>
        <dbReference type="EMBL" id="EDM00947.1"/>
    </source>
</evidence>
<protein>
    <submittedName>
        <fullName evidence="1">RCG62820</fullName>
    </submittedName>
</protein>
<dbReference type="Proteomes" id="UP000234681">
    <property type="component" value="Chromosome 2"/>
</dbReference>
<organism evidence="1 2">
    <name type="scientific">Rattus norvegicus</name>
    <name type="common">Rat</name>
    <dbReference type="NCBI Taxonomy" id="10116"/>
    <lineage>
        <taxon>Eukaryota</taxon>
        <taxon>Metazoa</taxon>
        <taxon>Chordata</taxon>
        <taxon>Craniata</taxon>
        <taxon>Vertebrata</taxon>
        <taxon>Euteleostomi</taxon>
        <taxon>Mammalia</taxon>
        <taxon>Eutheria</taxon>
        <taxon>Euarchontoglires</taxon>
        <taxon>Glires</taxon>
        <taxon>Rodentia</taxon>
        <taxon>Myomorpha</taxon>
        <taxon>Muroidea</taxon>
        <taxon>Muridae</taxon>
        <taxon>Murinae</taxon>
        <taxon>Rattus</taxon>
    </lineage>
</organism>
<dbReference type="AlphaFoldDB" id="A6J5J4"/>
<evidence type="ECO:0000313" key="2">
    <source>
        <dbReference type="Proteomes" id="UP000234681"/>
    </source>
</evidence>